<name>A0A6J7WIL8_9CAUD</name>
<proteinExistence type="predicted"/>
<sequence>MARPSSYTQELAGKICEGIAQGNSLVKVCYALDIDYGTVYDWIKKHPDFADNYTHAREAQADYLADGVLDIADDSTLMADDRRVKIDARKWYAGKLKPKKYGDKIGIGGADDLPPVGLSLMVEFVKSKPENIEPNPQKP</sequence>
<dbReference type="InterPro" id="IPR048683">
    <property type="entry name" value="Sf6_terminase"/>
</dbReference>
<protein>
    <recommendedName>
        <fullName evidence="2">Terminase small subunit</fullName>
    </recommendedName>
</protein>
<gene>
    <name evidence="1" type="ORF">UFOVP191_10</name>
</gene>
<organism evidence="1">
    <name type="scientific">uncultured Caudovirales phage</name>
    <dbReference type="NCBI Taxonomy" id="2100421"/>
    <lineage>
        <taxon>Viruses</taxon>
        <taxon>Duplodnaviria</taxon>
        <taxon>Heunggongvirae</taxon>
        <taxon>Uroviricota</taxon>
        <taxon>Caudoviricetes</taxon>
        <taxon>Peduoviridae</taxon>
        <taxon>Maltschvirus</taxon>
        <taxon>Maltschvirus maltsch</taxon>
    </lineage>
</organism>
<dbReference type="Pfam" id="PF20901">
    <property type="entry name" value="Sf6_terminase"/>
    <property type="match status" value="1"/>
</dbReference>
<reference evidence="1" key="1">
    <citation type="submission" date="2020-05" db="EMBL/GenBank/DDBJ databases">
        <authorList>
            <person name="Chiriac C."/>
            <person name="Salcher M."/>
            <person name="Ghai R."/>
            <person name="Kavagutti S V."/>
        </authorList>
    </citation>
    <scope>NUCLEOTIDE SEQUENCE</scope>
</reference>
<evidence type="ECO:0008006" key="2">
    <source>
        <dbReference type="Google" id="ProtNLM"/>
    </source>
</evidence>
<dbReference type="Gene3D" id="1.10.10.60">
    <property type="entry name" value="Homeodomain-like"/>
    <property type="match status" value="1"/>
</dbReference>
<dbReference type="EMBL" id="LR798233">
    <property type="protein sequence ID" value="CAB5212698.1"/>
    <property type="molecule type" value="Genomic_DNA"/>
</dbReference>
<evidence type="ECO:0000313" key="1">
    <source>
        <dbReference type="EMBL" id="CAB5212698.1"/>
    </source>
</evidence>
<accession>A0A6J7WIL8</accession>